<name>A0AAD1WL02_PELCU</name>
<evidence type="ECO:0000313" key="1">
    <source>
        <dbReference type="EMBL" id="CAH2312054.1"/>
    </source>
</evidence>
<dbReference type="AlphaFoldDB" id="A0AAD1WL02"/>
<organism evidence="1 2">
    <name type="scientific">Pelobates cultripes</name>
    <name type="common">Western spadefoot toad</name>
    <dbReference type="NCBI Taxonomy" id="61616"/>
    <lineage>
        <taxon>Eukaryota</taxon>
        <taxon>Metazoa</taxon>
        <taxon>Chordata</taxon>
        <taxon>Craniata</taxon>
        <taxon>Vertebrata</taxon>
        <taxon>Euteleostomi</taxon>
        <taxon>Amphibia</taxon>
        <taxon>Batrachia</taxon>
        <taxon>Anura</taxon>
        <taxon>Pelobatoidea</taxon>
        <taxon>Pelobatidae</taxon>
        <taxon>Pelobates</taxon>
    </lineage>
</organism>
<evidence type="ECO:0000313" key="2">
    <source>
        <dbReference type="Proteomes" id="UP001295444"/>
    </source>
</evidence>
<protein>
    <submittedName>
        <fullName evidence="1">Uncharacterized protein</fullName>
    </submittedName>
</protein>
<reference evidence="1" key="1">
    <citation type="submission" date="2022-03" db="EMBL/GenBank/DDBJ databases">
        <authorList>
            <person name="Alioto T."/>
            <person name="Alioto T."/>
            <person name="Gomez Garrido J."/>
        </authorList>
    </citation>
    <scope>NUCLEOTIDE SEQUENCE</scope>
</reference>
<dbReference type="EMBL" id="OW240919">
    <property type="protein sequence ID" value="CAH2312054.1"/>
    <property type="molecule type" value="Genomic_DNA"/>
</dbReference>
<dbReference type="Proteomes" id="UP001295444">
    <property type="component" value="Chromosome 08"/>
</dbReference>
<proteinExistence type="predicted"/>
<accession>A0AAD1WL02</accession>
<sequence length="115" mass="12835">MAISALSSDQKRQALSIFKDVEFHRLTAYTEDNFPPPATSEQKCSPDHKVQRPVVTSTYLADGARVWAPGRLSEEHTRPSFAGIPDIPHQLVKNILFSRLLLMESVQCFGCCSIC</sequence>
<gene>
    <name evidence="1" type="ORF">PECUL_23A021075</name>
</gene>
<keyword evidence="2" id="KW-1185">Reference proteome</keyword>